<dbReference type="Pfam" id="PF08378">
    <property type="entry name" value="NERD"/>
    <property type="match status" value="1"/>
</dbReference>
<dbReference type="Proteomes" id="UP001652461">
    <property type="component" value="Unassembled WGS sequence"/>
</dbReference>
<evidence type="ECO:0000313" key="2">
    <source>
        <dbReference type="EMBL" id="MCU6697622.1"/>
    </source>
</evidence>
<dbReference type="InterPro" id="IPR011528">
    <property type="entry name" value="NERD"/>
</dbReference>
<name>A0ABT2RZ59_9FIRM</name>
<evidence type="ECO:0000313" key="3">
    <source>
        <dbReference type="Proteomes" id="UP001652461"/>
    </source>
</evidence>
<sequence length="280" mass="32818">MIMFILAIIIAFTIYFIKKKQYEKTEYYLQTKIPYGSVRFDKGRLGEFYTYKYLKTLEGYKRFLFNVYLPKENGETTEIDVILLHETGIYVFESKNYSGWIFGTETQQYWTQTLPVGKGKSQKTKFFNPIIQNKVHLKWLQQFLGAESQLPFYSYIVFSDRCTLKEITLTSGNHFVINRYNILTAVQSNVVRVGKQLEQKEVDRLYEKLYPLTQVSEAQKLIHIANVQQKQQTDTANTAVMRCPRCGGTLVIRIANKGERKGERFLGCSNYPKCRYIKNL</sequence>
<proteinExistence type="predicted"/>
<comment type="caution">
    <text evidence="2">The sequence shown here is derived from an EMBL/GenBank/DDBJ whole genome shotgun (WGS) entry which is preliminary data.</text>
</comment>
<dbReference type="EMBL" id="JAOQKC010000016">
    <property type="protein sequence ID" value="MCU6697622.1"/>
    <property type="molecule type" value="Genomic_DNA"/>
</dbReference>
<dbReference type="SUPFAM" id="SSF57783">
    <property type="entry name" value="Zinc beta-ribbon"/>
    <property type="match status" value="1"/>
</dbReference>
<dbReference type="PROSITE" id="PS50965">
    <property type="entry name" value="NERD"/>
    <property type="match status" value="1"/>
</dbReference>
<dbReference type="Pfam" id="PF01396">
    <property type="entry name" value="Zn_ribbon_Top1"/>
    <property type="match status" value="1"/>
</dbReference>
<accession>A0ABT2RZ59</accession>
<dbReference type="Gene3D" id="3.30.65.10">
    <property type="entry name" value="Bacterial Topoisomerase I, domain 1"/>
    <property type="match status" value="1"/>
</dbReference>
<keyword evidence="3" id="KW-1185">Reference proteome</keyword>
<reference evidence="2 3" key="1">
    <citation type="journal article" date="2021" name="ISME Commun">
        <title>Automated analysis of genomic sequences facilitates high-throughput and comprehensive description of bacteria.</title>
        <authorList>
            <person name="Hitch T.C.A."/>
        </authorList>
    </citation>
    <scope>NUCLEOTIDE SEQUENCE [LARGE SCALE GENOMIC DNA]</scope>
    <source>
        <strain evidence="2 3">Sanger_04</strain>
    </source>
</reference>
<dbReference type="InterPro" id="IPR013498">
    <property type="entry name" value="Topo_IA_Znf"/>
</dbReference>
<feature type="domain" description="NERD" evidence="1">
    <location>
        <begin position="42"/>
        <end position="163"/>
    </location>
</feature>
<gene>
    <name evidence="2" type="ORF">OCV63_12075</name>
</gene>
<evidence type="ECO:0000259" key="1">
    <source>
        <dbReference type="PROSITE" id="PS50965"/>
    </source>
</evidence>
<organism evidence="2 3">
    <name type="scientific">Laedolimicola ammoniilytica</name>
    <dbReference type="NCBI Taxonomy" id="2981771"/>
    <lineage>
        <taxon>Bacteria</taxon>
        <taxon>Bacillati</taxon>
        <taxon>Bacillota</taxon>
        <taxon>Clostridia</taxon>
        <taxon>Lachnospirales</taxon>
        <taxon>Lachnospiraceae</taxon>
        <taxon>Laedolimicola</taxon>
    </lineage>
</organism>
<protein>
    <submittedName>
        <fullName evidence="2">NERD domain-containing protein</fullName>
    </submittedName>
</protein>
<dbReference type="RefSeq" id="WP_158364207.1">
    <property type="nucleotide sequence ID" value="NZ_JAOQKC010000016.1"/>
</dbReference>